<sequence length="214" mass="24377">MRYDRGHAGGDDGNHFWFSLNIKYLPRRGSRGNLVEKDALFFFPSSWLKRQREILGFGLALLSFVEGSSWGDLLDYSGRRRGHHSSKDQPRSRCYGRMFVQGQTRRRTILYNVEEFTERVEADAQRTLLHQLAFDSALQYKASMGLVGPKDVGLYVCVRQYGHYDVHRGEAKFKKGLLGSITECTCTGDAANDEAKEYDRSLIVAPAKEFVGHD</sequence>
<dbReference type="Proteomes" id="UP001367508">
    <property type="component" value="Unassembled WGS sequence"/>
</dbReference>
<name>A0AAN9KV79_CANGL</name>
<dbReference type="AlphaFoldDB" id="A0AAN9KV79"/>
<dbReference type="EMBL" id="JAYMYQ010000006">
    <property type="protein sequence ID" value="KAK7324194.1"/>
    <property type="molecule type" value="Genomic_DNA"/>
</dbReference>
<gene>
    <name evidence="1" type="ORF">VNO77_27720</name>
</gene>
<organism evidence="1 2">
    <name type="scientific">Canavalia gladiata</name>
    <name type="common">Sword bean</name>
    <name type="synonym">Dolichos gladiatus</name>
    <dbReference type="NCBI Taxonomy" id="3824"/>
    <lineage>
        <taxon>Eukaryota</taxon>
        <taxon>Viridiplantae</taxon>
        <taxon>Streptophyta</taxon>
        <taxon>Embryophyta</taxon>
        <taxon>Tracheophyta</taxon>
        <taxon>Spermatophyta</taxon>
        <taxon>Magnoliopsida</taxon>
        <taxon>eudicotyledons</taxon>
        <taxon>Gunneridae</taxon>
        <taxon>Pentapetalae</taxon>
        <taxon>rosids</taxon>
        <taxon>fabids</taxon>
        <taxon>Fabales</taxon>
        <taxon>Fabaceae</taxon>
        <taxon>Papilionoideae</taxon>
        <taxon>50 kb inversion clade</taxon>
        <taxon>NPAAA clade</taxon>
        <taxon>indigoferoid/millettioid clade</taxon>
        <taxon>Phaseoleae</taxon>
        <taxon>Canavalia</taxon>
    </lineage>
</organism>
<accession>A0AAN9KV79</accession>
<comment type="caution">
    <text evidence="1">The sequence shown here is derived from an EMBL/GenBank/DDBJ whole genome shotgun (WGS) entry which is preliminary data.</text>
</comment>
<reference evidence="1 2" key="1">
    <citation type="submission" date="2024-01" db="EMBL/GenBank/DDBJ databases">
        <title>The genomes of 5 underutilized Papilionoideae crops provide insights into root nodulation and disease resistanc.</title>
        <authorList>
            <person name="Jiang F."/>
        </authorList>
    </citation>
    <scope>NUCLEOTIDE SEQUENCE [LARGE SCALE GENOMIC DNA]</scope>
    <source>
        <strain evidence="1">LVBAO_FW01</strain>
        <tissue evidence="1">Leaves</tissue>
    </source>
</reference>
<keyword evidence="2" id="KW-1185">Reference proteome</keyword>
<evidence type="ECO:0000313" key="2">
    <source>
        <dbReference type="Proteomes" id="UP001367508"/>
    </source>
</evidence>
<protein>
    <submittedName>
        <fullName evidence="1">Uncharacterized protein</fullName>
    </submittedName>
</protein>
<proteinExistence type="predicted"/>
<evidence type="ECO:0000313" key="1">
    <source>
        <dbReference type="EMBL" id="KAK7324194.1"/>
    </source>
</evidence>